<dbReference type="AlphaFoldDB" id="A0A9P9ITR7"/>
<dbReference type="GO" id="GO:0007131">
    <property type="term" value="P:reciprocal meiotic recombination"/>
    <property type="evidence" value="ECO:0007669"/>
    <property type="project" value="InterPro"/>
</dbReference>
<comment type="caution">
    <text evidence="3">The sequence shown here is derived from an EMBL/GenBank/DDBJ whole genome shotgun (WGS) entry which is preliminary data.</text>
</comment>
<dbReference type="InterPro" id="IPR042448">
    <property type="entry name" value="CCNB1IP1"/>
</dbReference>
<sequence>MSRGLSFYTYQSSQEIIYQEHLAKNLADNFAGLNQQMDQLIHDANAQIKLLQDKLQAIHVDQTSLEQKNHELVDVLREKSRAHQQAQKLYQSLKAQVMASQVVTAASDAADLTLHSARGDRYVGRIPGVQTMAGNSSQPGMNEHMARKGRHERNESVSSGSVGQRRGGIGVGPAWNSQLQSHGLGNRAYSGHQLGAGNGASQSQPRSRLPVLGSTRANPFPATETGNGYQGSPMTRLPVGISPRPVGGYALGAKSKSTGAYLGR</sequence>
<accession>A0A9P9ITR7</accession>
<evidence type="ECO:0000256" key="2">
    <source>
        <dbReference type="SAM" id="MobiDB-lite"/>
    </source>
</evidence>
<protein>
    <submittedName>
        <fullName evidence="3">Uncharacterized protein</fullName>
    </submittedName>
</protein>
<name>A0A9P9ITR7_9PLEO</name>
<evidence type="ECO:0000256" key="1">
    <source>
        <dbReference type="SAM" id="Coils"/>
    </source>
</evidence>
<dbReference type="EMBL" id="JAGMWT010000004">
    <property type="protein sequence ID" value="KAH7130639.1"/>
    <property type="molecule type" value="Genomic_DNA"/>
</dbReference>
<dbReference type="PANTHER" id="PTHR14305:SF0">
    <property type="entry name" value="E3 UBIQUITIN-PROTEIN LIGASE CCNB1IP1"/>
    <property type="match status" value="1"/>
</dbReference>
<dbReference type="OrthoDB" id="441210at2759"/>
<evidence type="ECO:0000313" key="3">
    <source>
        <dbReference type="EMBL" id="KAH7130639.1"/>
    </source>
</evidence>
<feature type="coiled-coil region" evidence="1">
    <location>
        <begin position="23"/>
        <end position="96"/>
    </location>
</feature>
<feature type="compositionally biased region" description="Polar residues" evidence="2">
    <location>
        <begin position="224"/>
        <end position="233"/>
    </location>
</feature>
<evidence type="ECO:0000313" key="4">
    <source>
        <dbReference type="Proteomes" id="UP000700596"/>
    </source>
</evidence>
<dbReference type="GO" id="GO:0000795">
    <property type="term" value="C:synaptonemal complex"/>
    <property type="evidence" value="ECO:0007669"/>
    <property type="project" value="InterPro"/>
</dbReference>
<organism evidence="3 4">
    <name type="scientific">Dendryphion nanum</name>
    <dbReference type="NCBI Taxonomy" id="256645"/>
    <lineage>
        <taxon>Eukaryota</taxon>
        <taxon>Fungi</taxon>
        <taxon>Dikarya</taxon>
        <taxon>Ascomycota</taxon>
        <taxon>Pezizomycotina</taxon>
        <taxon>Dothideomycetes</taxon>
        <taxon>Pleosporomycetidae</taxon>
        <taxon>Pleosporales</taxon>
        <taxon>Torulaceae</taxon>
        <taxon>Dendryphion</taxon>
    </lineage>
</organism>
<keyword evidence="1" id="KW-0175">Coiled coil</keyword>
<proteinExistence type="predicted"/>
<gene>
    <name evidence="3" type="ORF">B0J11DRAFT_257883</name>
</gene>
<dbReference type="PANTHER" id="PTHR14305">
    <property type="entry name" value="E3 UBIQUITIN-PROTEIN LIGASE CCNB1IP1"/>
    <property type="match status" value="1"/>
</dbReference>
<reference evidence="3" key="1">
    <citation type="journal article" date="2021" name="Nat. Commun.">
        <title>Genetic determinants of endophytism in the Arabidopsis root mycobiome.</title>
        <authorList>
            <person name="Mesny F."/>
            <person name="Miyauchi S."/>
            <person name="Thiergart T."/>
            <person name="Pickel B."/>
            <person name="Atanasova L."/>
            <person name="Karlsson M."/>
            <person name="Huettel B."/>
            <person name="Barry K.W."/>
            <person name="Haridas S."/>
            <person name="Chen C."/>
            <person name="Bauer D."/>
            <person name="Andreopoulos W."/>
            <person name="Pangilinan J."/>
            <person name="LaButti K."/>
            <person name="Riley R."/>
            <person name="Lipzen A."/>
            <person name="Clum A."/>
            <person name="Drula E."/>
            <person name="Henrissat B."/>
            <person name="Kohler A."/>
            <person name="Grigoriev I.V."/>
            <person name="Martin F.M."/>
            <person name="Hacquard S."/>
        </authorList>
    </citation>
    <scope>NUCLEOTIDE SEQUENCE</scope>
    <source>
        <strain evidence="3">MPI-CAGE-CH-0243</strain>
    </source>
</reference>
<dbReference type="GO" id="GO:0061630">
    <property type="term" value="F:ubiquitin protein ligase activity"/>
    <property type="evidence" value="ECO:0007669"/>
    <property type="project" value="InterPro"/>
</dbReference>
<dbReference type="Proteomes" id="UP000700596">
    <property type="component" value="Unassembled WGS sequence"/>
</dbReference>
<feature type="region of interest" description="Disordered" evidence="2">
    <location>
        <begin position="131"/>
        <end position="233"/>
    </location>
</feature>
<keyword evidence="4" id="KW-1185">Reference proteome</keyword>